<dbReference type="Proteomes" id="UP000051841">
    <property type="component" value="Unassembled WGS sequence"/>
</dbReference>
<dbReference type="GO" id="GO:0005829">
    <property type="term" value="C:cytosol"/>
    <property type="evidence" value="ECO:0007669"/>
    <property type="project" value="TreeGrafter"/>
</dbReference>
<dbReference type="SFLD" id="SFLDG01140">
    <property type="entry name" value="C2.B:_Phosphomannomutase_and_P"/>
    <property type="match status" value="1"/>
</dbReference>
<dbReference type="InterPro" id="IPR006379">
    <property type="entry name" value="HAD-SF_hydro_IIB"/>
</dbReference>
<dbReference type="GO" id="GO:0016791">
    <property type="term" value="F:phosphatase activity"/>
    <property type="evidence" value="ECO:0007669"/>
    <property type="project" value="UniProtKB-ARBA"/>
</dbReference>
<sequence length="258" mass="29337">MNKIFCFDIDGTLRDNVNHEVSSSTKLALDTLKEMGYKLIISTGRAYDSLKRTKINELIDWDGFVLNNGQLLLDHNENVIEEKAFDPSTVIEVIKRADELNYAVTLKKEKRTITKEPDEYVKTTQAYFNNVIGPVEKYDGHEDVWAMIIYGPMGYDYAPFLDIEGCNVLPGMSCYADVSIKGVSKAKGCQYFVDHFQSEGYVAFGDSQNDLEMFKYADISICMGNGDEQAKKRADYITDDINNDGILHALQHFNWIKE</sequence>
<accession>A0A0R2H9U8</accession>
<keyword evidence="2" id="KW-1185">Reference proteome</keyword>
<dbReference type="PANTHER" id="PTHR10000:SF25">
    <property type="entry name" value="PHOSPHATASE YKRA-RELATED"/>
    <property type="match status" value="1"/>
</dbReference>
<reference evidence="1 2" key="1">
    <citation type="journal article" date="2015" name="Genome Announc.">
        <title>Expanding the biotechnology potential of lactobacilli through comparative genomics of 213 strains and associated genera.</title>
        <authorList>
            <person name="Sun Z."/>
            <person name="Harris H.M."/>
            <person name="McCann A."/>
            <person name="Guo C."/>
            <person name="Argimon S."/>
            <person name="Zhang W."/>
            <person name="Yang X."/>
            <person name="Jeffery I.B."/>
            <person name="Cooney J.C."/>
            <person name="Kagawa T.F."/>
            <person name="Liu W."/>
            <person name="Song Y."/>
            <person name="Salvetti E."/>
            <person name="Wrobel A."/>
            <person name="Rasinkangas P."/>
            <person name="Parkhill J."/>
            <person name="Rea M.C."/>
            <person name="O'Sullivan O."/>
            <person name="Ritari J."/>
            <person name="Douillard F.P."/>
            <person name="Paul Ross R."/>
            <person name="Yang R."/>
            <person name="Briner A.E."/>
            <person name="Felis G.E."/>
            <person name="de Vos W.M."/>
            <person name="Barrangou R."/>
            <person name="Klaenhammer T.R."/>
            <person name="Caufield P.W."/>
            <person name="Cui Y."/>
            <person name="Zhang H."/>
            <person name="O'Toole P.W."/>
        </authorList>
    </citation>
    <scope>NUCLEOTIDE SEQUENCE [LARGE SCALE GENOMIC DNA]</scope>
    <source>
        <strain evidence="1 2">DSM 20405</strain>
    </source>
</reference>
<dbReference type="AlphaFoldDB" id="A0A0R2H9U8"/>
<dbReference type="PROSITE" id="PS01229">
    <property type="entry name" value="COF_2"/>
    <property type="match status" value="1"/>
</dbReference>
<dbReference type="InterPro" id="IPR000150">
    <property type="entry name" value="Cof"/>
</dbReference>
<dbReference type="Pfam" id="PF08282">
    <property type="entry name" value="Hydrolase_3"/>
    <property type="match status" value="1"/>
</dbReference>
<dbReference type="NCBIfam" id="TIGR00099">
    <property type="entry name" value="Cof-subfamily"/>
    <property type="match status" value="1"/>
</dbReference>
<dbReference type="GO" id="GO:0000287">
    <property type="term" value="F:magnesium ion binding"/>
    <property type="evidence" value="ECO:0007669"/>
    <property type="project" value="TreeGrafter"/>
</dbReference>
<dbReference type="Gene3D" id="3.30.1240.10">
    <property type="match status" value="1"/>
</dbReference>
<evidence type="ECO:0000313" key="1">
    <source>
        <dbReference type="EMBL" id="KRN49647.1"/>
    </source>
</evidence>
<comment type="caution">
    <text evidence="1">The sequence shown here is derived from an EMBL/GenBank/DDBJ whole genome shotgun (WGS) entry which is preliminary data.</text>
</comment>
<organism evidence="1 2">
    <name type="scientific">Kandleria vitulina DSM 20405</name>
    <dbReference type="NCBI Taxonomy" id="1410657"/>
    <lineage>
        <taxon>Bacteria</taxon>
        <taxon>Bacillati</taxon>
        <taxon>Bacillota</taxon>
        <taxon>Erysipelotrichia</taxon>
        <taxon>Erysipelotrichales</taxon>
        <taxon>Coprobacillaceae</taxon>
        <taxon>Kandleria</taxon>
    </lineage>
</organism>
<dbReference type="EMBL" id="JQBL01000024">
    <property type="protein sequence ID" value="KRN49647.1"/>
    <property type="molecule type" value="Genomic_DNA"/>
</dbReference>
<proteinExistence type="predicted"/>
<dbReference type="PANTHER" id="PTHR10000">
    <property type="entry name" value="PHOSPHOSERINE PHOSPHATASE"/>
    <property type="match status" value="1"/>
</dbReference>
<protein>
    <submittedName>
        <fullName evidence="1">Uncharacterized protein</fullName>
    </submittedName>
</protein>
<dbReference type="PATRIC" id="fig|1410657.5.peg.994"/>
<dbReference type="RefSeq" id="WP_029070865.1">
    <property type="nucleotide sequence ID" value="NZ_JNKN01000016.1"/>
</dbReference>
<dbReference type="Gene3D" id="3.40.50.1000">
    <property type="entry name" value="HAD superfamily/HAD-like"/>
    <property type="match status" value="1"/>
</dbReference>
<dbReference type="InterPro" id="IPR036412">
    <property type="entry name" value="HAD-like_sf"/>
</dbReference>
<evidence type="ECO:0000313" key="2">
    <source>
        <dbReference type="Proteomes" id="UP000051841"/>
    </source>
</evidence>
<dbReference type="SFLD" id="SFLDS00003">
    <property type="entry name" value="Haloacid_Dehalogenase"/>
    <property type="match status" value="1"/>
</dbReference>
<dbReference type="InterPro" id="IPR023214">
    <property type="entry name" value="HAD_sf"/>
</dbReference>
<name>A0A0R2H9U8_9FIRM</name>
<dbReference type="NCBIfam" id="TIGR01484">
    <property type="entry name" value="HAD-SF-IIB"/>
    <property type="match status" value="1"/>
</dbReference>
<dbReference type="SUPFAM" id="SSF56784">
    <property type="entry name" value="HAD-like"/>
    <property type="match status" value="1"/>
</dbReference>
<gene>
    <name evidence="1" type="ORF">IV49_GL000956</name>
</gene>